<evidence type="ECO:0000256" key="1">
    <source>
        <dbReference type="ARBA" id="ARBA00022737"/>
    </source>
</evidence>
<keyword evidence="2" id="KW-0802">TPR repeat</keyword>
<evidence type="ECO:0000313" key="7">
    <source>
        <dbReference type="Proteomes" id="UP000295765"/>
    </source>
</evidence>
<feature type="chain" id="PRO_5020395682" description="Tetratricopeptide repeat protein" evidence="5">
    <location>
        <begin position="24"/>
        <end position="521"/>
    </location>
</feature>
<dbReference type="PANTHER" id="PTHR44943:SF8">
    <property type="entry name" value="TPR REPEAT-CONTAINING PROTEIN MJ0263"/>
    <property type="match status" value="1"/>
</dbReference>
<gene>
    <name evidence="6" type="ORF">EV699_11298</name>
</gene>
<keyword evidence="5" id="KW-0732">Signal</keyword>
<comment type="caution">
    <text evidence="6">The sequence shown here is derived from an EMBL/GenBank/DDBJ whole genome shotgun (WGS) entry which is preliminary data.</text>
</comment>
<feature type="coiled-coil region" evidence="3">
    <location>
        <begin position="127"/>
        <end position="168"/>
    </location>
</feature>
<dbReference type="EMBL" id="SLWY01000012">
    <property type="protein sequence ID" value="TCO80762.1"/>
    <property type="molecule type" value="Genomic_DNA"/>
</dbReference>
<dbReference type="RefSeq" id="WP_132543010.1">
    <property type="nucleotide sequence ID" value="NZ_SLWY01000012.1"/>
</dbReference>
<keyword evidence="4" id="KW-1133">Transmembrane helix</keyword>
<feature type="signal peptide" evidence="5">
    <location>
        <begin position="1"/>
        <end position="23"/>
    </location>
</feature>
<keyword evidence="4" id="KW-0812">Transmembrane</keyword>
<dbReference type="OrthoDB" id="6316313at2"/>
<evidence type="ECO:0008006" key="8">
    <source>
        <dbReference type="Google" id="ProtNLM"/>
    </source>
</evidence>
<keyword evidence="1" id="KW-0677">Repeat</keyword>
<dbReference type="PANTHER" id="PTHR44943">
    <property type="entry name" value="CELLULOSE SYNTHASE OPERON PROTEIN C"/>
    <property type="match status" value="1"/>
</dbReference>
<reference evidence="6 7" key="1">
    <citation type="submission" date="2019-03" db="EMBL/GenBank/DDBJ databases">
        <title>Genomic Encyclopedia of Type Strains, Phase IV (KMG-IV): sequencing the most valuable type-strain genomes for metagenomic binning, comparative biology and taxonomic classification.</title>
        <authorList>
            <person name="Goeker M."/>
        </authorList>
    </citation>
    <scope>NUCLEOTIDE SEQUENCE [LARGE SCALE GENOMIC DNA]</scope>
    <source>
        <strain evidence="6 7">DSM 25287</strain>
    </source>
</reference>
<keyword evidence="3" id="KW-0175">Coiled coil</keyword>
<evidence type="ECO:0000256" key="5">
    <source>
        <dbReference type="SAM" id="SignalP"/>
    </source>
</evidence>
<dbReference type="SMART" id="SM00028">
    <property type="entry name" value="TPR"/>
    <property type="match status" value="5"/>
</dbReference>
<protein>
    <recommendedName>
        <fullName evidence="8">Tetratricopeptide repeat protein</fullName>
    </recommendedName>
</protein>
<feature type="coiled-coil region" evidence="3">
    <location>
        <begin position="33"/>
        <end position="81"/>
    </location>
</feature>
<dbReference type="Gene3D" id="1.25.40.10">
    <property type="entry name" value="Tetratricopeptide repeat domain"/>
    <property type="match status" value="3"/>
</dbReference>
<keyword evidence="7" id="KW-1185">Reference proteome</keyword>
<organism evidence="6 7">
    <name type="scientific">Plasticicumulans lactativorans</name>
    <dbReference type="NCBI Taxonomy" id="1133106"/>
    <lineage>
        <taxon>Bacteria</taxon>
        <taxon>Pseudomonadati</taxon>
        <taxon>Pseudomonadota</taxon>
        <taxon>Gammaproteobacteria</taxon>
        <taxon>Candidatus Competibacteraceae</taxon>
        <taxon>Plasticicumulans</taxon>
    </lineage>
</organism>
<dbReference type="InterPro" id="IPR011990">
    <property type="entry name" value="TPR-like_helical_dom_sf"/>
</dbReference>
<evidence type="ECO:0000313" key="6">
    <source>
        <dbReference type="EMBL" id="TCO80762.1"/>
    </source>
</evidence>
<sequence>MPRSAWLLLPLLLTVAVPNPAVGQSNLSEWVKLAEHARDLEHLQQANARLSGDVDALGTQVRELQLKLAEATKDAAALKDKVDWQDKRVADLSTYAGLLGAMIALLALIAAFAGFVSVKSLARRTAEDWLSQEAAKLRLQLAALEQQAEALRQRQADAHVDLDKTQQEVEEHRRALIRSVTEFSRLTAEQRDAVLQQAAAARAKPETAYTATDWIARASKAIAEGKLEVARELLDEALAAEGHADADRAQMMVMRGYVLGELGQGQDAIAVYDEIDHRFGAHSEPALLEHAAKAIVNKGIMLGRLGRPQEEIAVYEEADRRFAAHGDPAVLQQLAKALVNKGVTLNEVGRSQEEIAAYEEVERRFGARSEATLLAQVAKALVNKAITLGELGKPQEEIAVYDEVLERFGTRSEAVLLEEVARAFVNKGITLGQLDRPQEEIALYDEVLSRFGARGEAALLEQVARALVSKGSRLGRLDRLQEAIAVYDEVLGRFGAREEKPLQALVERARTSRAELLDAKD</sequence>
<dbReference type="Proteomes" id="UP000295765">
    <property type="component" value="Unassembled WGS sequence"/>
</dbReference>
<proteinExistence type="predicted"/>
<accession>A0A4R2L4S2</accession>
<dbReference type="SUPFAM" id="SSF48452">
    <property type="entry name" value="TPR-like"/>
    <property type="match status" value="1"/>
</dbReference>
<dbReference type="InterPro" id="IPR051685">
    <property type="entry name" value="Ycf3/AcsC/BcsC/TPR_MFPF"/>
</dbReference>
<evidence type="ECO:0000256" key="4">
    <source>
        <dbReference type="SAM" id="Phobius"/>
    </source>
</evidence>
<evidence type="ECO:0000256" key="2">
    <source>
        <dbReference type="ARBA" id="ARBA00022803"/>
    </source>
</evidence>
<feature type="transmembrane region" description="Helical" evidence="4">
    <location>
        <begin position="95"/>
        <end position="116"/>
    </location>
</feature>
<dbReference type="AlphaFoldDB" id="A0A4R2L4S2"/>
<dbReference type="InterPro" id="IPR019734">
    <property type="entry name" value="TPR_rpt"/>
</dbReference>
<evidence type="ECO:0000256" key="3">
    <source>
        <dbReference type="SAM" id="Coils"/>
    </source>
</evidence>
<name>A0A4R2L4S2_9GAMM</name>
<keyword evidence="4" id="KW-0472">Membrane</keyword>